<gene>
    <name evidence="6" type="primary">rpsQ</name>
    <name evidence="7" type="ORF">A2754_01620</name>
</gene>
<dbReference type="NCBIfam" id="TIGR03635">
    <property type="entry name" value="uS17_bact"/>
    <property type="match status" value="1"/>
</dbReference>
<comment type="subunit">
    <text evidence="6">Part of the 30S ribosomal subunit.</text>
</comment>
<comment type="similarity">
    <text evidence="1 6">Belongs to the universal ribosomal protein uS17 family.</text>
</comment>
<dbReference type="Proteomes" id="UP000177953">
    <property type="component" value="Unassembled WGS sequence"/>
</dbReference>
<keyword evidence="4 6" id="KW-0689">Ribosomal protein</keyword>
<protein>
    <recommendedName>
        <fullName evidence="6">Small ribosomal subunit protein uS17</fullName>
    </recommendedName>
</protein>
<evidence type="ECO:0000313" key="7">
    <source>
        <dbReference type="EMBL" id="OGH69432.1"/>
    </source>
</evidence>
<dbReference type="InterPro" id="IPR000266">
    <property type="entry name" value="Ribosomal_uS17"/>
</dbReference>
<name>A0A1F6MCP9_9BACT</name>
<keyword evidence="5 6" id="KW-0687">Ribonucleoprotein</keyword>
<evidence type="ECO:0000256" key="2">
    <source>
        <dbReference type="ARBA" id="ARBA00022730"/>
    </source>
</evidence>
<evidence type="ECO:0000313" key="8">
    <source>
        <dbReference type="Proteomes" id="UP000177953"/>
    </source>
</evidence>
<dbReference type="Pfam" id="PF00366">
    <property type="entry name" value="Ribosomal_S17"/>
    <property type="match status" value="1"/>
</dbReference>
<dbReference type="PANTHER" id="PTHR10744">
    <property type="entry name" value="40S RIBOSOMAL PROTEIN S11 FAMILY MEMBER"/>
    <property type="match status" value="1"/>
</dbReference>
<comment type="caution">
    <text evidence="7">The sequence shown here is derived from an EMBL/GenBank/DDBJ whole genome shotgun (WGS) entry which is preliminary data.</text>
</comment>
<accession>A0A1F6MCP9</accession>
<dbReference type="PANTHER" id="PTHR10744:SF1">
    <property type="entry name" value="SMALL RIBOSOMAL SUBUNIT PROTEIN US17M"/>
    <property type="match status" value="1"/>
</dbReference>
<evidence type="ECO:0000256" key="1">
    <source>
        <dbReference type="ARBA" id="ARBA00010254"/>
    </source>
</evidence>
<dbReference type="AlphaFoldDB" id="A0A1F6MCP9"/>
<dbReference type="NCBIfam" id="NF004123">
    <property type="entry name" value="PRK05610.1"/>
    <property type="match status" value="1"/>
</dbReference>
<dbReference type="GO" id="GO:0003735">
    <property type="term" value="F:structural constituent of ribosome"/>
    <property type="evidence" value="ECO:0007669"/>
    <property type="project" value="UniProtKB-UniRule"/>
</dbReference>
<proteinExistence type="inferred from homology"/>
<dbReference type="GO" id="GO:0006412">
    <property type="term" value="P:translation"/>
    <property type="evidence" value="ECO:0007669"/>
    <property type="project" value="UniProtKB-UniRule"/>
</dbReference>
<dbReference type="EMBL" id="MFPU01000043">
    <property type="protein sequence ID" value="OGH69432.1"/>
    <property type="molecule type" value="Genomic_DNA"/>
</dbReference>
<dbReference type="InterPro" id="IPR012340">
    <property type="entry name" value="NA-bd_OB-fold"/>
</dbReference>
<evidence type="ECO:0000256" key="3">
    <source>
        <dbReference type="ARBA" id="ARBA00022884"/>
    </source>
</evidence>
<dbReference type="SUPFAM" id="SSF50249">
    <property type="entry name" value="Nucleic acid-binding proteins"/>
    <property type="match status" value="1"/>
</dbReference>
<dbReference type="InterPro" id="IPR019984">
    <property type="entry name" value="Ribosomal_uS17_bact/chlr"/>
</dbReference>
<organism evidence="7 8">
    <name type="scientific">Candidatus Magasanikbacteria bacterium RIFCSPHIGHO2_01_FULL_47_8</name>
    <dbReference type="NCBI Taxonomy" id="1798673"/>
    <lineage>
        <taxon>Bacteria</taxon>
        <taxon>Candidatus Magasanikiibacteriota</taxon>
    </lineage>
</organism>
<evidence type="ECO:0000256" key="4">
    <source>
        <dbReference type="ARBA" id="ARBA00022980"/>
    </source>
</evidence>
<dbReference type="GO" id="GO:0019843">
    <property type="term" value="F:rRNA binding"/>
    <property type="evidence" value="ECO:0007669"/>
    <property type="project" value="UniProtKB-UniRule"/>
</dbReference>
<dbReference type="CDD" id="cd00364">
    <property type="entry name" value="Ribosomal_uS17"/>
    <property type="match status" value="1"/>
</dbReference>
<dbReference type="Gene3D" id="2.40.50.140">
    <property type="entry name" value="Nucleic acid-binding proteins"/>
    <property type="match status" value="1"/>
</dbReference>
<dbReference type="PRINTS" id="PR00973">
    <property type="entry name" value="RIBOSOMALS17"/>
</dbReference>
<comment type="function">
    <text evidence="6">One of the primary rRNA binding proteins, it binds specifically to the 5'-end of 16S ribosomal RNA.</text>
</comment>
<evidence type="ECO:0000256" key="6">
    <source>
        <dbReference type="HAMAP-Rule" id="MF_01345"/>
    </source>
</evidence>
<keyword evidence="3 6" id="KW-0694">RNA-binding</keyword>
<dbReference type="HAMAP" id="MF_01345_B">
    <property type="entry name" value="Ribosomal_uS17_B"/>
    <property type="match status" value="1"/>
</dbReference>
<keyword evidence="2 6" id="KW-0699">rRNA-binding</keyword>
<reference evidence="7 8" key="1">
    <citation type="journal article" date="2016" name="Nat. Commun.">
        <title>Thousands of microbial genomes shed light on interconnected biogeochemical processes in an aquifer system.</title>
        <authorList>
            <person name="Anantharaman K."/>
            <person name="Brown C.T."/>
            <person name="Hug L.A."/>
            <person name="Sharon I."/>
            <person name="Castelle C.J."/>
            <person name="Probst A.J."/>
            <person name="Thomas B.C."/>
            <person name="Singh A."/>
            <person name="Wilkins M.J."/>
            <person name="Karaoz U."/>
            <person name="Brodie E.L."/>
            <person name="Williams K.H."/>
            <person name="Hubbard S.S."/>
            <person name="Banfield J.F."/>
        </authorList>
    </citation>
    <scope>NUCLEOTIDE SEQUENCE [LARGE SCALE GENOMIC DNA]</scope>
</reference>
<sequence>METTKKKIYRTFNGEVVSTAMNKTITVIVHDMKLNQKYQKKYRVSKKYHVHDETGTTKVGDKVTFVECRPISKTKRWRLMTKKQ</sequence>
<evidence type="ECO:0000256" key="5">
    <source>
        <dbReference type="ARBA" id="ARBA00023274"/>
    </source>
</evidence>
<dbReference type="GO" id="GO:0022627">
    <property type="term" value="C:cytosolic small ribosomal subunit"/>
    <property type="evidence" value="ECO:0007669"/>
    <property type="project" value="UniProtKB-UniRule"/>
</dbReference>